<proteinExistence type="predicted"/>
<organism evidence="1 2">
    <name type="scientific">Anoxybacterium hadale</name>
    <dbReference type="NCBI Taxonomy" id="3408580"/>
    <lineage>
        <taxon>Bacteria</taxon>
        <taxon>Bacillati</taxon>
        <taxon>Bacillota</taxon>
        <taxon>Clostridia</taxon>
        <taxon>Peptostreptococcales</taxon>
        <taxon>Anaerovoracaceae</taxon>
        <taxon>Anoxybacterium</taxon>
    </lineage>
</organism>
<keyword evidence="2" id="KW-1185">Reference proteome</keyword>
<evidence type="ECO:0000313" key="2">
    <source>
        <dbReference type="Proteomes" id="UP000594014"/>
    </source>
</evidence>
<gene>
    <name evidence="1" type="ORF">FRZ06_00600</name>
</gene>
<sequence length="114" mass="13367">MDMKRKKELLEEYKNRRPEMGVISFRCTVTSETFLGISNDTKADFNSTTVKLTGKTHPNKRLQELWNLYGKENFDISVMKVLKYDNPADNHTAKLEELREQCLAEDPKAKKIWK</sequence>
<dbReference type="Proteomes" id="UP000594014">
    <property type="component" value="Chromosome"/>
</dbReference>
<name>A0ACD1A6E8_9FIRM</name>
<evidence type="ECO:0000313" key="1">
    <source>
        <dbReference type="EMBL" id="QOX61958.1"/>
    </source>
</evidence>
<accession>A0ACD1A6E8</accession>
<protein>
    <submittedName>
        <fullName evidence="1">GIY-YIG nuclease family protein</fullName>
    </submittedName>
</protein>
<reference evidence="1" key="1">
    <citation type="submission" date="2019-08" db="EMBL/GenBank/DDBJ databases">
        <title>Genome sequence of Clostridiales bacterium MT110.</title>
        <authorList>
            <person name="Cao J."/>
        </authorList>
    </citation>
    <scope>NUCLEOTIDE SEQUENCE</scope>
    <source>
        <strain evidence="1">MT110</strain>
    </source>
</reference>
<dbReference type="EMBL" id="CP042469">
    <property type="protein sequence ID" value="QOX61958.1"/>
    <property type="molecule type" value="Genomic_DNA"/>
</dbReference>